<evidence type="ECO:0000256" key="1">
    <source>
        <dbReference type="SAM" id="SignalP"/>
    </source>
</evidence>
<keyword evidence="3" id="KW-1185">Reference proteome</keyword>
<gene>
    <name evidence="2" type="ordered locus">Fleli_1119</name>
</gene>
<name>I4AHX2_BERLS</name>
<evidence type="ECO:0000313" key="3">
    <source>
        <dbReference type="Proteomes" id="UP000006054"/>
    </source>
</evidence>
<organism evidence="2 3">
    <name type="scientific">Bernardetia litoralis (strain ATCC 23117 / DSM 6794 / NBRC 15988 / NCIMB 1366 / Fx l1 / Sio-4)</name>
    <name type="common">Flexibacter litoralis</name>
    <dbReference type="NCBI Taxonomy" id="880071"/>
    <lineage>
        <taxon>Bacteria</taxon>
        <taxon>Pseudomonadati</taxon>
        <taxon>Bacteroidota</taxon>
        <taxon>Cytophagia</taxon>
        <taxon>Cytophagales</taxon>
        <taxon>Bernardetiaceae</taxon>
        <taxon>Bernardetia</taxon>
    </lineage>
</organism>
<feature type="chain" id="PRO_5003686129" description="Lipoprotein" evidence="1">
    <location>
        <begin position="25"/>
        <end position="111"/>
    </location>
</feature>
<dbReference type="KEGG" id="fli:Fleli_1119"/>
<sequence precursor="true">MLYLNNYLKLLVLALLVGFQSCNSDDEICTKDITNSTKTIEELYNCSTTFETLSLISKKDSCIIITDKDDFDSKVEGNCHPKIDFDTYNLIGYLGNSKKLVSLKNTLLQSL</sequence>
<feature type="signal peptide" evidence="1">
    <location>
        <begin position="1"/>
        <end position="24"/>
    </location>
</feature>
<evidence type="ECO:0008006" key="4">
    <source>
        <dbReference type="Google" id="ProtNLM"/>
    </source>
</evidence>
<dbReference type="OrthoDB" id="1448031at2"/>
<dbReference type="AlphaFoldDB" id="I4AHX2"/>
<dbReference type="RefSeq" id="WP_014797014.1">
    <property type="nucleotide sequence ID" value="NC_018018.1"/>
</dbReference>
<keyword evidence="1" id="KW-0732">Signal</keyword>
<evidence type="ECO:0000313" key="2">
    <source>
        <dbReference type="EMBL" id="AFM03557.1"/>
    </source>
</evidence>
<reference evidence="3" key="1">
    <citation type="submission" date="2012-06" db="EMBL/GenBank/DDBJ databases">
        <title>The complete genome of Flexibacter litoralis DSM 6794.</title>
        <authorList>
            <person name="Lucas S."/>
            <person name="Copeland A."/>
            <person name="Lapidus A."/>
            <person name="Glavina del Rio T."/>
            <person name="Dalin E."/>
            <person name="Tice H."/>
            <person name="Bruce D."/>
            <person name="Goodwin L."/>
            <person name="Pitluck S."/>
            <person name="Peters L."/>
            <person name="Ovchinnikova G."/>
            <person name="Lu M."/>
            <person name="Kyrpides N."/>
            <person name="Mavromatis K."/>
            <person name="Ivanova N."/>
            <person name="Brettin T."/>
            <person name="Detter J.C."/>
            <person name="Han C."/>
            <person name="Larimer F."/>
            <person name="Land M."/>
            <person name="Hauser L."/>
            <person name="Markowitz V."/>
            <person name="Cheng J.-F."/>
            <person name="Hugenholtz P."/>
            <person name="Woyke T."/>
            <person name="Wu D."/>
            <person name="Spring S."/>
            <person name="Lang E."/>
            <person name="Kopitz M."/>
            <person name="Brambilla E."/>
            <person name="Klenk H.-P."/>
            <person name="Eisen J.A."/>
        </authorList>
    </citation>
    <scope>NUCLEOTIDE SEQUENCE [LARGE SCALE GENOMIC DNA]</scope>
    <source>
        <strain evidence="3">ATCC 23117 / DSM 6794 / NBRC 15988 / NCIMB 1366 / Sio-4</strain>
    </source>
</reference>
<proteinExistence type="predicted"/>
<dbReference type="Proteomes" id="UP000006054">
    <property type="component" value="Chromosome"/>
</dbReference>
<dbReference type="HOGENOM" id="CLU_2154629_0_0_10"/>
<accession>I4AHX2</accession>
<protein>
    <recommendedName>
        <fullName evidence="4">Lipoprotein</fullName>
    </recommendedName>
</protein>
<dbReference type="EMBL" id="CP003345">
    <property type="protein sequence ID" value="AFM03557.1"/>
    <property type="molecule type" value="Genomic_DNA"/>
</dbReference>